<sequence length="112" mass="13250">MSTRKNNLKSQFPEETKKKPTYLIFANLRSKTIRRGNLKGRQDTSIQRIGRLLRPEIQQNLNDFLEVYLGLKNGLRNKTPFIYRSTFHLKGLICLFKRSAVYEILEKMVLFD</sequence>
<reference evidence="1" key="1">
    <citation type="submission" date="2021-06" db="EMBL/GenBank/DDBJ databases">
        <authorList>
            <person name="Kallberg Y."/>
            <person name="Tangrot J."/>
            <person name="Rosling A."/>
        </authorList>
    </citation>
    <scope>NUCLEOTIDE SEQUENCE</scope>
    <source>
        <strain evidence="1">87-6 pot B 2015</strain>
    </source>
</reference>
<dbReference type="EMBL" id="CAJVPP010000395">
    <property type="protein sequence ID" value="CAG8478507.1"/>
    <property type="molecule type" value="Genomic_DNA"/>
</dbReference>
<keyword evidence="2" id="KW-1185">Reference proteome</keyword>
<name>A0A9N8WB96_FUNMO</name>
<gene>
    <name evidence="1" type="ORF">FMOSSE_LOCUS2887</name>
</gene>
<evidence type="ECO:0000313" key="1">
    <source>
        <dbReference type="EMBL" id="CAG8478507.1"/>
    </source>
</evidence>
<accession>A0A9N8WB96</accession>
<dbReference type="AlphaFoldDB" id="A0A9N8WB96"/>
<organism evidence="1 2">
    <name type="scientific">Funneliformis mosseae</name>
    <name type="common">Endomycorrhizal fungus</name>
    <name type="synonym">Glomus mosseae</name>
    <dbReference type="NCBI Taxonomy" id="27381"/>
    <lineage>
        <taxon>Eukaryota</taxon>
        <taxon>Fungi</taxon>
        <taxon>Fungi incertae sedis</taxon>
        <taxon>Mucoromycota</taxon>
        <taxon>Glomeromycotina</taxon>
        <taxon>Glomeromycetes</taxon>
        <taxon>Glomerales</taxon>
        <taxon>Glomeraceae</taxon>
        <taxon>Funneliformis</taxon>
    </lineage>
</organism>
<protein>
    <submittedName>
        <fullName evidence="1">15420_t:CDS:1</fullName>
    </submittedName>
</protein>
<comment type="caution">
    <text evidence="1">The sequence shown here is derived from an EMBL/GenBank/DDBJ whole genome shotgun (WGS) entry which is preliminary data.</text>
</comment>
<evidence type="ECO:0000313" key="2">
    <source>
        <dbReference type="Proteomes" id="UP000789375"/>
    </source>
</evidence>
<dbReference type="Proteomes" id="UP000789375">
    <property type="component" value="Unassembled WGS sequence"/>
</dbReference>
<proteinExistence type="predicted"/>